<feature type="transmembrane region" description="Helical" evidence="1">
    <location>
        <begin position="134"/>
        <end position="152"/>
    </location>
</feature>
<dbReference type="Pfam" id="PF13536">
    <property type="entry name" value="EmrE"/>
    <property type="match status" value="1"/>
</dbReference>
<evidence type="ECO:0000256" key="1">
    <source>
        <dbReference type="SAM" id="Phobius"/>
    </source>
</evidence>
<feature type="transmembrane region" description="Helical" evidence="1">
    <location>
        <begin position="239"/>
        <end position="259"/>
    </location>
</feature>
<dbReference type="RefSeq" id="WP_233052703.1">
    <property type="nucleotide sequence ID" value="NZ_JAIMJA010000009.1"/>
</dbReference>
<sequence length="329" mass="36854">MTQENRSISVFTLVVIGLLSAALFSLTFVINYSIALGSGSWVWTAVLRYLFTIIILFMVILVTKSWQYLFHLLTLLREHLGFWVIMGTFSCGFFYAGISFSSEYLRGWAVAATFQLTIIFSPFILLFMGYRFPIWILPFSVIVLGGAVLINWPVEFSGFTMEMLTFGVFPIIVSAIAYPFGNQLVNAAKNGSFSYIPTIRSPILDNAFSSVLLMCIGSIPFWVDLLLYVQPSAPSDEQYLSTFIVALFSGVLATSLFIYARNLTSDPLKIVAVDSTQSAEVLFALMLELLFVNHHLPSINQIAGLIMLLIGLLGIAFRWDNLALRYFHQ</sequence>
<gene>
    <name evidence="2" type="ORF">K6Y31_10325</name>
</gene>
<keyword evidence="1" id="KW-0472">Membrane</keyword>
<protein>
    <submittedName>
        <fullName evidence="2">Multidrug resistance efflux transporter family protein</fullName>
    </submittedName>
</protein>
<dbReference type="Proteomes" id="UP001201273">
    <property type="component" value="Unassembled WGS sequence"/>
</dbReference>
<keyword evidence="3" id="KW-1185">Reference proteome</keyword>
<feature type="transmembrane region" description="Helical" evidence="1">
    <location>
        <begin position="107"/>
        <end position="127"/>
    </location>
</feature>
<feature type="transmembrane region" description="Helical" evidence="1">
    <location>
        <begin position="82"/>
        <end position="101"/>
    </location>
</feature>
<feature type="transmembrane region" description="Helical" evidence="1">
    <location>
        <begin position="298"/>
        <end position="319"/>
    </location>
</feature>
<feature type="transmembrane region" description="Helical" evidence="1">
    <location>
        <begin position="164"/>
        <end position="185"/>
    </location>
</feature>
<feature type="transmembrane region" description="Helical" evidence="1">
    <location>
        <begin position="206"/>
        <end position="227"/>
    </location>
</feature>
<organism evidence="2 3">
    <name type="scientific">Motilimonas cestriensis</name>
    <dbReference type="NCBI Taxonomy" id="2742685"/>
    <lineage>
        <taxon>Bacteria</taxon>
        <taxon>Pseudomonadati</taxon>
        <taxon>Pseudomonadota</taxon>
        <taxon>Gammaproteobacteria</taxon>
        <taxon>Alteromonadales</taxon>
        <taxon>Alteromonadales genera incertae sedis</taxon>
        <taxon>Motilimonas</taxon>
    </lineage>
</organism>
<reference evidence="2 3" key="1">
    <citation type="journal article" date="2022" name="Environ. Microbiol. Rep.">
        <title>Eco-phylogenetic analyses reveal divergent evolution of vitamin B12 metabolism in the marine bacterial family 'Psychromonadaceae'.</title>
        <authorList>
            <person name="Jin X."/>
            <person name="Yang Y."/>
            <person name="Cao H."/>
            <person name="Gao B."/>
            <person name="Zhao Z."/>
        </authorList>
    </citation>
    <scope>NUCLEOTIDE SEQUENCE [LARGE SCALE GENOMIC DNA]</scope>
    <source>
        <strain evidence="2 3">MKS20</strain>
    </source>
</reference>
<evidence type="ECO:0000313" key="3">
    <source>
        <dbReference type="Proteomes" id="UP001201273"/>
    </source>
</evidence>
<evidence type="ECO:0000313" key="2">
    <source>
        <dbReference type="EMBL" id="MCE2595209.1"/>
    </source>
</evidence>
<comment type="caution">
    <text evidence="2">The sequence shown here is derived from an EMBL/GenBank/DDBJ whole genome shotgun (WGS) entry which is preliminary data.</text>
</comment>
<proteinExistence type="predicted"/>
<name>A0ABS8W879_9GAMM</name>
<feature type="transmembrane region" description="Helical" evidence="1">
    <location>
        <begin position="41"/>
        <end position="62"/>
    </location>
</feature>
<feature type="transmembrane region" description="Helical" evidence="1">
    <location>
        <begin position="12"/>
        <end position="35"/>
    </location>
</feature>
<dbReference type="EMBL" id="JAIMJA010000009">
    <property type="protein sequence ID" value="MCE2595209.1"/>
    <property type="molecule type" value="Genomic_DNA"/>
</dbReference>
<dbReference type="InterPro" id="IPR032713">
    <property type="entry name" value="EmrE"/>
</dbReference>
<feature type="transmembrane region" description="Helical" evidence="1">
    <location>
        <begin position="271"/>
        <end position="292"/>
    </location>
</feature>
<accession>A0ABS8W879</accession>
<keyword evidence="1" id="KW-1133">Transmembrane helix</keyword>
<keyword evidence="1" id="KW-0812">Transmembrane</keyword>